<keyword evidence="6" id="KW-1185">Reference proteome</keyword>
<dbReference type="EMBL" id="CP037421">
    <property type="protein sequence ID" value="QDT28401.1"/>
    <property type="molecule type" value="Genomic_DNA"/>
</dbReference>
<dbReference type="Gene3D" id="1.10.10.10">
    <property type="entry name" value="Winged helix-like DNA-binding domain superfamily/Winged helix DNA-binding domain"/>
    <property type="match status" value="1"/>
</dbReference>
<dbReference type="Proteomes" id="UP000315647">
    <property type="component" value="Chromosome"/>
</dbReference>
<keyword evidence="2" id="KW-0805">Transcription regulation</keyword>
<comment type="similarity">
    <text evidence="1">Belongs to the BlaI transcriptional regulatory family.</text>
</comment>
<evidence type="ECO:0000313" key="6">
    <source>
        <dbReference type="Proteomes" id="UP000315647"/>
    </source>
</evidence>
<keyword evidence="4" id="KW-0804">Transcription</keyword>
<reference evidence="5 6" key="1">
    <citation type="submission" date="2019-03" db="EMBL/GenBank/DDBJ databases">
        <title>Deep-cultivation of Planctomycetes and their phenomic and genomic characterization uncovers novel biology.</title>
        <authorList>
            <person name="Wiegand S."/>
            <person name="Jogler M."/>
            <person name="Boedeker C."/>
            <person name="Pinto D."/>
            <person name="Vollmers J."/>
            <person name="Rivas-Marin E."/>
            <person name="Kohn T."/>
            <person name="Peeters S.H."/>
            <person name="Heuer A."/>
            <person name="Rast P."/>
            <person name="Oberbeckmann S."/>
            <person name="Bunk B."/>
            <person name="Jeske O."/>
            <person name="Meyerdierks A."/>
            <person name="Storesund J.E."/>
            <person name="Kallscheuer N."/>
            <person name="Luecker S."/>
            <person name="Lage O.M."/>
            <person name="Pohl T."/>
            <person name="Merkel B.J."/>
            <person name="Hornburger P."/>
            <person name="Mueller R.-W."/>
            <person name="Bruemmer F."/>
            <person name="Labrenz M."/>
            <person name="Spormann A.M."/>
            <person name="Op den Camp H."/>
            <person name="Overmann J."/>
            <person name="Amann R."/>
            <person name="Jetten M.S.M."/>
            <person name="Mascher T."/>
            <person name="Medema M.H."/>
            <person name="Devos D.P."/>
            <person name="Kaster A.-K."/>
            <person name="Ovreas L."/>
            <person name="Rohde M."/>
            <person name="Galperin M.Y."/>
            <person name="Jogler C."/>
        </authorList>
    </citation>
    <scope>NUCLEOTIDE SEQUENCE [LARGE SCALE GENOMIC DNA]</scope>
    <source>
        <strain evidence="5 6">Enr10</strain>
    </source>
</reference>
<dbReference type="GO" id="GO:0003677">
    <property type="term" value="F:DNA binding"/>
    <property type="evidence" value="ECO:0007669"/>
    <property type="project" value="UniProtKB-KW"/>
</dbReference>
<dbReference type="RefSeq" id="WP_145450913.1">
    <property type="nucleotide sequence ID" value="NZ_CP037421.1"/>
</dbReference>
<dbReference type="Pfam" id="PF03965">
    <property type="entry name" value="Penicillinase_R"/>
    <property type="match status" value="1"/>
</dbReference>
<keyword evidence="3" id="KW-0238">DNA-binding</keyword>
<dbReference type="Gene3D" id="1.10.4040.10">
    <property type="entry name" value="Penicillinase repressor domain"/>
    <property type="match status" value="1"/>
</dbReference>
<evidence type="ECO:0000313" key="5">
    <source>
        <dbReference type="EMBL" id="QDT28401.1"/>
    </source>
</evidence>
<evidence type="ECO:0000256" key="1">
    <source>
        <dbReference type="ARBA" id="ARBA00011046"/>
    </source>
</evidence>
<dbReference type="SUPFAM" id="SSF46785">
    <property type="entry name" value="Winged helix' DNA-binding domain"/>
    <property type="match status" value="1"/>
</dbReference>
<proteinExistence type="inferred from homology"/>
<organism evidence="5 6">
    <name type="scientific">Gimesia panareensis</name>
    <dbReference type="NCBI Taxonomy" id="2527978"/>
    <lineage>
        <taxon>Bacteria</taxon>
        <taxon>Pseudomonadati</taxon>
        <taxon>Planctomycetota</taxon>
        <taxon>Planctomycetia</taxon>
        <taxon>Planctomycetales</taxon>
        <taxon>Planctomycetaceae</taxon>
        <taxon>Gimesia</taxon>
    </lineage>
</organism>
<gene>
    <name evidence="5" type="primary">mecI_3</name>
    <name evidence="5" type="ORF">Enr10x_37430</name>
</gene>
<dbReference type="PIRSF" id="PIRSF019455">
    <property type="entry name" value="CopR_AtkY"/>
    <property type="match status" value="1"/>
</dbReference>
<dbReference type="AlphaFoldDB" id="A0A517Q9X9"/>
<evidence type="ECO:0000256" key="3">
    <source>
        <dbReference type="ARBA" id="ARBA00023125"/>
    </source>
</evidence>
<name>A0A517Q9X9_9PLAN</name>
<dbReference type="InterPro" id="IPR005650">
    <property type="entry name" value="BlaI_family"/>
</dbReference>
<evidence type="ECO:0000256" key="2">
    <source>
        <dbReference type="ARBA" id="ARBA00023015"/>
    </source>
</evidence>
<accession>A0A517Q9X9</accession>
<protein>
    <submittedName>
        <fullName evidence="5">Methicillin resistance regulatory protein MecI</fullName>
    </submittedName>
</protein>
<dbReference type="InterPro" id="IPR036388">
    <property type="entry name" value="WH-like_DNA-bd_sf"/>
</dbReference>
<dbReference type="GO" id="GO:0045892">
    <property type="term" value="P:negative regulation of DNA-templated transcription"/>
    <property type="evidence" value="ECO:0007669"/>
    <property type="project" value="InterPro"/>
</dbReference>
<dbReference type="InterPro" id="IPR036390">
    <property type="entry name" value="WH_DNA-bd_sf"/>
</dbReference>
<evidence type="ECO:0000256" key="4">
    <source>
        <dbReference type="ARBA" id="ARBA00023163"/>
    </source>
</evidence>
<sequence length="134" mass="15138">MGKKQKSEQSATSMTDVEWVIMNVVWEQEPCAAGTVQEALADSHGWAYSTVKTTMDRMVTKGLLTRKAIRNLNLFSSAISPDKAKRGELKRLLRRAFNGALTPMLQFLVEEEELTPDEIQQLRELIKQAGRKSE</sequence>